<dbReference type="Proteomes" id="UP001057532">
    <property type="component" value="Chromosome"/>
</dbReference>
<evidence type="ECO:0000313" key="1">
    <source>
        <dbReference type="EMBL" id="USS93434.1"/>
    </source>
</evidence>
<evidence type="ECO:0000313" key="2">
    <source>
        <dbReference type="Proteomes" id="UP001057532"/>
    </source>
</evidence>
<reference evidence="1" key="1">
    <citation type="submission" date="2022-05" db="EMBL/GenBank/DDBJ databases">
        <authorList>
            <person name="Oliphant S.A."/>
            <person name="Watson-Haigh N.S."/>
            <person name="Sumby K.M."/>
            <person name="Gardner J.M."/>
            <person name="Jiranek V."/>
        </authorList>
    </citation>
    <scope>NUCLEOTIDE SEQUENCE</scope>
    <source>
        <strain evidence="1">Ru20-1</strain>
    </source>
</reference>
<evidence type="ECO:0008006" key="3">
    <source>
        <dbReference type="Google" id="ProtNLM"/>
    </source>
</evidence>
<name>A0ABY5C5U2_9LACO</name>
<accession>A0ABY5C5U2</accession>
<protein>
    <recommendedName>
        <fullName evidence="3">Transposase</fullName>
    </recommendedName>
</protein>
<sequence>MRLMKLTKQDFTALGNWHKREQTLLNVHRLVRKGRPRSFNLNAQQLALFLLAQLKY</sequence>
<keyword evidence="2" id="KW-1185">Reference proteome</keyword>
<gene>
    <name evidence="1" type="ORF">M8332_00775</name>
</gene>
<proteinExistence type="predicted"/>
<dbReference type="RefSeq" id="WP_252780266.1">
    <property type="nucleotide sequence ID" value="NZ_CP097478.1"/>
</dbReference>
<dbReference type="EMBL" id="CP097478">
    <property type="protein sequence ID" value="USS93434.1"/>
    <property type="molecule type" value="Genomic_DNA"/>
</dbReference>
<organism evidence="1 2">
    <name type="scientific">Fructilactobacillus ixorae</name>
    <dbReference type="NCBI Taxonomy" id="1750535"/>
    <lineage>
        <taxon>Bacteria</taxon>
        <taxon>Bacillati</taxon>
        <taxon>Bacillota</taxon>
        <taxon>Bacilli</taxon>
        <taxon>Lactobacillales</taxon>
        <taxon>Lactobacillaceae</taxon>
        <taxon>Fructilactobacillus</taxon>
    </lineage>
</organism>